<sequence length="70" mass="8456">MTELSNFSCFVIIFFVTVRPNKSYHVIQNKLIRNDRMFRISSHHLKIRVRHDAGIFIKLKSGFRLYRDFP</sequence>
<dbReference type="EMBL" id="CP011070">
    <property type="protein sequence ID" value="AJW71177.1"/>
    <property type="molecule type" value="Genomic_DNA"/>
</dbReference>
<accession>A0A0D5C446</accession>
<reference evidence="2" key="1">
    <citation type="submission" date="2015-03" db="EMBL/GenBank/DDBJ databases">
        <title>Characterization of two novel Thaumarchaeota isolated from the Northern Adriatic Sea.</title>
        <authorList>
            <person name="Bayer B."/>
            <person name="Vojvoda J."/>
            <person name="Offre P."/>
            <person name="Srivastava A."/>
            <person name="Elisabeth N."/>
            <person name="Garcia J.A.L."/>
            <person name="Schleper C."/>
            <person name="Herndl G.J."/>
        </authorList>
    </citation>
    <scope>NUCLEOTIDE SEQUENCE [LARGE SCALE GENOMIC DNA]</scope>
    <source>
        <strain evidence="2">NF5</strain>
    </source>
</reference>
<gene>
    <name evidence="1" type="ORF">NADRNF5_1496</name>
</gene>
<protein>
    <submittedName>
        <fullName evidence="1">Uncharacterized protein</fullName>
    </submittedName>
</protein>
<name>A0A0D5C446_9ARCH</name>
<reference evidence="1 2" key="2">
    <citation type="journal article" date="2016" name="ISME J.">
        <title>Physiological and genomic characterization of two novel marine thaumarchaeal strains indicates niche differentiation.</title>
        <authorList>
            <person name="Bayer B."/>
            <person name="Vojvoda J."/>
            <person name="Offre P."/>
            <person name="Alves R.J."/>
            <person name="Elisabeth N.H."/>
            <person name="Garcia J.A."/>
            <person name="Volland J.M."/>
            <person name="Srivastava A."/>
            <person name="Schleper C."/>
            <person name="Herndl G.J."/>
        </authorList>
    </citation>
    <scope>NUCLEOTIDE SEQUENCE [LARGE SCALE GENOMIC DNA]</scope>
    <source>
        <strain evidence="1 2">NF5</strain>
    </source>
</reference>
<organism evidence="1 2">
    <name type="scientific">Nitrosopumilus adriaticus</name>
    <dbReference type="NCBI Taxonomy" id="1580092"/>
    <lineage>
        <taxon>Archaea</taxon>
        <taxon>Nitrososphaerota</taxon>
        <taxon>Nitrososphaeria</taxon>
        <taxon>Nitrosopumilales</taxon>
        <taxon>Nitrosopumilaceae</taxon>
        <taxon>Nitrosopumilus</taxon>
    </lineage>
</organism>
<dbReference type="AlphaFoldDB" id="A0A0D5C446"/>
<dbReference type="KEGG" id="nin:NADRNF5_1496"/>
<evidence type="ECO:0000313" key="1">
    <source>
        <dbReference type="EMBL" id="AJW71177.1"/>
    </source>
</evidence>
<evidence type="ECO:0000313" key="2">
    <source>
        <dbReference type="Proteomes" id="UP000032408"/>
    </source>
</evidence>
<keyword evidence="2" id="KW-1185">Reference proteome</keyword>
<dbReference type="HOGENOM" id="CLU_2747973_0_0_2"/>
<proteinExistence type="predicted"/>
<dbReference type="Proteomes" id="UP000032408">
    <property type="component" value="Chromosome"/>
</dbReference>